<comment type="similarity">
    <text evidence="2 11">Belongs to the sodium:solute symporter (SSF) (TC 2.A.21) family.</text>
</comment>
<evidence type="ECO:0000256" key="11">
    <source>
        <dbReference type="RuleBase" id="RU362091"/>
    </source>
</evidence>
<feature type="transmembrane region" description="Helical" evidence="12">
    <location>
        <begin position="200"/>
        <end position="222"/>
    </location>
</feature>
<evidence type="ECO:0000256" key="7">
    <source>
        <dbReference type="ARBA" id="ARBA00023053"/>
    </source>
</evidence>
<feature type="non-terminal residue" evidence="13">
    <location>
        <position position="337"/>
    </location>
</feature>
<evidence type="ECO:0000256" key="3">
    <source>
        <dbReference type="ARBA" id="ARBA00022448"/>
    </source>
</evidence>
<feature type="transmembrane region" description="Helical" evidence="12">
    <location>
        <begin position="243"/>
        <end position="268"/>
    </location>
</feature>
<feature type="transmembrane region" description="Helical" evidence="12">
    <location>
        <begin position="153"/>
        <end position="180"/>
    </location>
</feature>
<comment type="subcellular location">
    <subcellularLocation>
        <location evidence="1">Cell membrane</location>
        <topology evidence="1">Multi-pass membrane protein</topology>
    </subcellularLocation>
</comment>
<keyword evidence="14" id="KW-1185">Reference proteome</keyword>
<keyword evidence="6 12" id="KW-1133">Transmembrane helix</keyword>
<name>A0ABQ9G1T1_9NEOP</name>
<gene>
    <name evidence="13" type="ORF">PR048_032277</name>
</gene>
<dbReference type="EMBL" id="JARBHB010000016">
    <property type="protein sequence ID" value="KAJ8866434.1"/>
    <property type="molecule type" value="Genomic_DNA"/>
</dbReference>
<feature type="transmembrane region" description="Helical" evidence="12">
    <location>
        <begin position="97"/>
        <end position="117"/>
    </location>
</feature>
<proteinExistence type="inferred from homology"/>
<keyword evidence="5 12" id="KW-0812">Transmembrane</keyword>
<protein>
    <submittedName>
        <fullName evidence="13">Uncharacterized protein</fullName>
    </submittedName>
</protein>
<evidence type="ECO:0000256" key="2">
    <source>
        <dbReference type="ARBA" id="ARBA00006434"/>
    </source>
</evidence>
<dbReference type="Pfam" id="PF00474">
    <property type="entry name" value="SSF"/>
    <property type="match status" value="1"/>
</dbReference>
<dbReference type="InterPro" id="IPR051163">
    <property type="entry name" value="Sodium:Solute_Symporter_SSF"/>
</dbReference>
<evidence type="ECO:0000256" key="10">
    <source>
        <dbReference type="ARBA" id="ARBA00023201"/>
    </source>
</evidence>
<keyword evidence="10" id="KW-0739">Sodium transport</keyword>
<organism evidence="13 14">
    <name type="scientific">Dryococelus australis</name>
    <dbReference type="NCBI Taxonomy" id="614101"/>
    <lineage>
        <taxon>Eukaryota</taxon>
        <taxon>Metazoa</taxon>
        <taxon>Ecdysozoa</taxon>
        <taxon>Arthropoda</taxon>
        <taxon>Hexapoda</taxon>
        <taxon>Insecta</taxon>
        <taxon>Pterygota</taxon>
        <taxon>Neoptera</taxon>
        <taxon>Polyneoptera</taxon>
        <taxon>Phasmatodea</taxon>
        <taxon>Verophasmatodea</taxon>
        <taxon>Anareolatae</taxon>
        <taxon>Phasmatidae</taxon>
        <taxon>Eurycanthinae</taxon>
        <taxon>Dryococelus</taxon>
    </lineage>
</organism>
<dbReference type="InterPro" id="IPR038377">
    <property type="entry name" value="Na/Glc_symporter_sf"/>
</dbReference>
<evidence type="ECO:0000313" key="14">
    <source>
        <dbReference type="Proteomes" id="UP001159363"/>
    </source>
</evidence>
<evidence type="ECO:0000256" key="12">
    <source>
        <dbReference type="SAM" id="Phobius"/>
    </source>
</evidence>
<sequence length="337" mass="37456">MQEVNNTQYISTGVGVQRNIPHAANTAGPERASKSAHFTTDKSLYCDISMHPVCFTMSVVISFAEFIVRCVCVCMFNPFQYLELRFNQRVRAIASMVFTFSTVLHLPIVVYVPALAFSQVSGVNIHLITPIVSTICIAYTMMGGLKAVVWTDFLQAFVTVGSCLAVLILGIVNVGGLATVFERSHAGGRDDLFNLDPSPFARNTFWTVTVGMTFLWLSQCGINQGMVQKFIALPNIQNARRSLIIFCIGYMSMKALSCFMGLVIYASYYNCDPIRTQREHCTFNSLQSWKYFNVISSVVFQAIDRSDQILPYFVMHATYHLPGLPGLFIAGIFSAAL</sequence>
<evidence type="ECO:0000256" key="6">
    <source>
        <dbReference type="ARBA" id="ARBA00022989"/>
    </source>
</evidence>
<keyword evidence="8" id="KW-0406">Ion transport</keyword>
<dbReference type="PROSITE" id="PS50283">
    <property type="entry name" value="NA_SOLUT_SYMP_3"/>
    <property type="match status" value="1"/>
</dbReference>
<keyword evidence="9 12" id="KW-0472">Membrane</keyword>
<evidence type="ECO:0000256" key="1">
    <source>
        <dbReference type="ARBA" id="ARBA00004651"/>
    </source>
</evidence>
<dbReference type="PANTHER" id="PTHR42985">
    <property type="entry name" value="SODIUM-COUPLED MONOCARBOXYLATE TRANSPORTER"/>
    <property type="match status" value="1"/>
</dbReference>
<dbReference type="Proteomes" id="UP001159363">
    <property type="component" value="Chromosome 15"/>
</dbReference>
<dbReference type="PANTHER" id="PTHR42985:SF21">
    <property type="entry name" value="SODIUM-DEPENDENT MULTIVITAMIN TRANSPORTER-LIKE PROTEIN"/>
    <property type="match status" value="1"/>
</dbReference>
<dbReference type="InterPro" id="IPR001734">
    <property type="entry name" value="Na/solute_symporter"/>
</dbReference>
<evidence type="ECO:0000256" key="9">
    <source>
        <dbReference type="ARBA" id="ARBA00023136"/>
    </source>
</evidence>
<evidence type="ECO:0000313" key="13">
    <source>
        <dbReference type="EMBL" id="KAJ8866434.1"/>
    </source>
</evidence>
<accession>A0ABQ9G1T1</accession>
<evidence type="ECO:0000256" key="4">
    <source>
        <dbReference type="ARBA" id="ARBA00022475"/>
    </source>
</evidence>
<feature type="transmembrane region" description="Helical" evidence="12">
    <location>
        <begin position="123"/>
        <end position="141"/>
    </location>
</feature>
<keyword evidence="4" id="KW-1003">Cell membrane</keyword>
<evidence type="ECO:0000256" key="5">
    <source>
        <dbReference type="ARBA" id="ARBA00022692"/>
    </source>
</evidence>
<keyword evidence="3" id="KW-0813">Transport</keyword>
<reference evidence="13 14" key="1">
    <citation type="submission" date="2023-02" db="EMBL/GenBank/DDBJ databases">
        <title>LHISI_Scaffold_Assembly.</title>
        <authorList>
            <person name="Stuart O.P."/>
            <person name="Cleave R."/>
            <person name="Magrath M.J.L."/>
            <person name="Mikheyev A.S."/>
        </authorList>
    </citation>
    <scope>NUCLEOTIDE SEQUENCE [LARGE SCALE GENOMIC DNA]</scope>
    <source>
        <strain evidence="13">Daus_M_001</strain>
        <tissue evidence="13">Leg muscle</tissue>
    </source>
</reference>
<dbReference type="Gene3D" id="1.20.1730.10">
    <property type="entry name" value="Sodium/glucose cotransporter"/>
    <property type="match status" value="1"/>
</dbReference>
<comment type="caution">
    <text evidence="13">The sequence shown here is derived from an EMBL/GenBank/DDBJ whole genome shotgun (WGS) entry which is preliminary data.</text>
</comment>
<keyword evidence="7" id="KW-0915">Sodium</keyword>
<evidence type="ECO:0000256" key="8">
    <source>
        <dbReference type="ARBA" id="ARBA00023065"/>
    </source>
</evidence>